<dbReference type="Pfam" id="PF11775">
    <property type="entry name" value="CobT_C"/>
    <property type="match status" value="1"/>
</dbReference>
<evidence type="ECO:0000259" key="3">
    <source>
        <dbReference type="PROSITE" id="PS50234"/>
    </source>
</evidence>
<reference evidence="4" key="1">
    <citation type="submission" date="2020-02" db="EMBL/GenBank/DDBJ databases">
        <authorList>
            <person name="Meier V. D."/>
        </authorList>
    </citation>
    <scope>NUCLEOTIDE SEQUENCE</scope>
    <source>
        <strain evidence="4">AVDCRST_MAG27</strain>
    </source>
</reference>
<name>A0A6J4I9N6_9PROT</name>
<gene>
    <name evidence="4" type="ORF">AVDCRST_MAG27-1593</name>
</gene>
<dbReference type="InterPro" id="IPR006538">
    <property type="entry name" value="CobT"/>
</dbReference>
<dbReference type="Pfam" id="PF06213">
    <property type="entry name" value="CobT"/>
    <property type="match status" value="1"/>
</dbReference>
<dbReference type="InterPro" id="IPR025861">
    <property type="entry name" value="CobT_VWA_dom"/>
</dbReference>
<dbReference type="EMBL" id="CADCTD010000067">
    <property type="protein sequence ID" value="CAA9244224.1"/>
    <property type="molecule type" value="Genomic_DNA"/>
</dbReference>
<dbReference type="PANTHER" id="PTHR41248">
    <property type="entry name" value="NORD PROTEIN"/>
    <property type="match status" value="1"/>
</dbReference>
<feature type="domain" description="VWFA" evidence="3">
    <location>
        <begin position="399"/>
        <end position="590"/>
    </location>
</feature>
<proteinExistence type="predicted"/>
<evidence type="ECO:0000313" key="4">
    <source>
        <dbReference type="EMBL" id="CAA9244224.1"/>
    </source>
</evidence>
<dbReference type="Gene3D" id="3.40.50.410">
    <property type="entry name" value="von Willebrand factor, type A domain"/>
    <property type="match status" value="1"/>
</dbReference>
<feature type="compositionally biased region" description="Acidic residues" evidence="2">
    <location>
        <begin position="262"/>
        <end position="275"/>
    </location>
</feature>
<sequence>MSKQDLTRQEEFKRATAGTLRAVAHANAEVQVAFQPGPGGVSGKRVRLPLPTRALPPAEMAKLRGAADAAALKLRHHSEAVHSARVPQRREAREVYDALEDVRVEAVGSKHMSGVAANLRARLTDLCETEGYDRMTRKDQLPLPAALSLLARERISGEPAPAAAHRVLDLWRDSLGESADAALAEMARSTEDQDAFARAARKLLTALDLAEAEVESEAEEQEDGEESGEQSSQQDQSGEGEAQAQDQESMLGAQPETMQGEAAEEEAQETEDEGAAAEGDDKPGGPQQRREVPQTDDASRYHPFTTNFDEITEAEDLCDPEELGRLRQQLDQQLSHLQGVVSKLANRLQRRLLAQQQRAWEFDLEEGTLDAARLARIVANPMLSLSYKREREADFRDTVVTLLIDNSGSMRGRPITVAAMCSDILARTLERCAVKTEILGFTTRAWKGGQSRERWVQEGKPRNPGRLNDLRHVVYKAADAPWRRARKNLGLMLREGLLKENIDGEALEWAYKRLRVRPEHRRILMVISDGAPVDDSTLSVNPGNYLERHLRKVIGDIEGRGDVELIAIGIGHDVTRYYRRAVTIVDAEELGGTMMKKLAELFDEDAAEAWQRASAERSAVLV</sequence>
<dbReference type="CDD" id="cd01454">
    <property type="entry name" value="vWA_norD_type"/>
    <property type="match status" value="1"/>
</dbReference>
<dbReference type="EC" id="6.6.1.2" evidence="1"/>
<dbReference type="InterPro" id="IPR036465">
    <property type="entry name" value="vWFA_dom_sf"/>
</dbReference>
<dbReference type="AlphaFoldDB" id="A0A6J4I9N6"/>
<dbReference type="SMART" id="SM00327">
    <property type="entry name" value="VWA"/>
    <property type="match status" value="1"/>
</dbReference>
<dbReference type="PROSITE" id="PS50234">
    <property type="entry name" value="VWFA"/>
    <property type="match status" value="1"/>
</dbReference>
<feature type="compositionally biased region" description="Acidic residues" evidence="2">
    <location>
        <begin position="211"/>
        <end position="228"/>
    </location>
</feature>
<accession>A0A6J4I9N6</accession>
<dbReference type="NCBIfam" id="TIGR01651">
    <property type="entry name" value="CobT"/>
    <property type="match status" value="1"/>
</dbReference>
<dbReference type="PANTHER" id="PTHR41248:SF1">
    <property type="entry name" value="NORD PROTEIN"/>
    <property type="match status" value="1"/>
</dbReference>
<protein>
    <recommendedName>
        <fullName evidence="1">Cobaltochelatase subunit CobT</fullName>
        <ecNumber evidence="1">6.6.1.2</ecNumber>
    </recommendedName>
</protein>
<dbReference type="PIRSF" id="PIRSF031715">
    <property type="entry name" value="Cob_chel_CobT"/>
    <property type="match status" value="1"/>
</dbReference>
<feature type="region of interest" description="Disordered" evidence="2">
    <location>
        <begin position="211"/>
        <end position="308"/>
    </location>
</feature>
<dbReference type="SUPFAM" id="SSF53300">
    <property type="entry name" value="vWA-like"/>
    <property type="match status" value="1"/>
</dbReference>
<dbReference type="GO" id="GO:0051116">
    <property type="term" value="F:cobaltochelatase activity"/>
    <property type="evidence" value="ECO:0007669"/>
    <property type="project" value="UniProtKB-UniRule"/>
</dbReference>
<dbReference type="InterPro" id="IPR002035">
    <property type="entry name" value="VWF_A"/>
</dbReference>
<organism evidence="4">
    <name type="scientific">uncultured Craurococcus sp</name>
    <dbReference type="NCBI Taxonomy" id="1135998"/>
    <lineage>
        <taxon>Bacteria</taxon>
        <taxon>Pseudomonadati</taxon>
        <taxon>Pseudomonadota</taxon>
        <taxon>Alphaproteobacteria</taxon>
        <taxon>Acetobacterales</taxon>
        <taxon>Acetobacteraceae</taxon>
        <taxon>Craurococcus</taxon>
        <taxon>environmental samples</taxon>
    </lineage>
</organism>
<keyword evidence="4" id="KW-0436">Ligase</keyword>
<evidence type="ECO:0000256" key="2">
    <source>
        <dbReference type="SAM" id="MobiDB-lite"/>
    </source>
</evidence>
<dbReference type="GO" id="GO:0009236">
    <property type="term" value="P:cobalamin biosynthetic process"/>
    <property type="evidence" value="ECO:0007669"/>
    <property type="project" value="UniProtKB-UniRule"/>
</dbReference>
<feature type="compositionally biased region" description="Low complexity" evidence="2">
    <location>
        <begin position="229"/>
        <end position="245"/>
    </location>
</feature>
<dbReference type="InterPro" id="IPR051928">
    <property type="entry name" value="NorD/CobT"/>
</dbReference>
<evidence type="ECO:0000256" key="1">
    <source>
        <dbReference type="NCBIfam" id="TIGR01651"/>
    </source>
</evidence>
<feature type="compositionally biased region" description="Basic and acidic residues" evidence="2">
    <location>
        <begin position="279"/>
        <end position="300"/>
    </location>
</feature>